<dbReference type="Pfam" id="PF00536">
    <property type="entry name" value="SAM_1"/>
    <property type="match status" value="1"/>
</dbReference>
<dbReference type="OrthoDB" id="1919336at2759"/>
<keyword evidence="3" id="KW-1185">Reference proteome</keyword>
<feature type="domain" description="SAM" evidence="1">
    <location>
        <begin position="8"/>
        <end position="59"/>
    </location>
</feature>
<proteinExistence type="predicted"/>
<dbReference type="Proteomes" id="UP000664132">
    <property type="component" value="Unassembled WGS sequence"/>
</dbReference>
<reference evidence="2" key="1">
    <citation type="submission" date="2021-02" db="EMBL/GenBank/DDBJ databases">
        <title>Genome sequence Cadophora malorum strain M34.</title>
        <authorList>
            <person name="Stefanovic E."/>
            <person name="Vu D."/>
            <person name="Scully C."/>
            <person name="Dijksterhuis J."/>
            <person name="Roader J."/>
            <person name="Houbraken J."/>
        </authorList>
    </citation>
    <scope>NUCLEOTIDE SEQUENCE</scope>
    <source>
        <strain evidence="2">M34</strain>
    </source>
</reference>
<dbReference type="Gene3D" id="1.10.150.50">
    <property type="entry name" value="Transcription Factor, Ets-1"/>
    <property type="match status" value="1"/>
</dbReference>
<evidence type="ECO:0000259" key="1">
    <source>
        <dbReference type="Pfam" id="PF00536"/>
    </source>
</evidence>
<evidence type="ECO:0000313" key="2">
    <source>
        <dbReference type="EMBL" id="KAG4415927.1"/>
    </source>
</evidence>
<organism evidence="2 3">
    <name type="scientific">Cadophora malorum</name>
    <dbReference type="NCBI Taxonomy" id="108018"/>
    <lineage>
        <taxon>Eukaryota</taxon>
        <taxon>Fungi</taxon>
        <taxon>Dikarya</taxon>
        <taxon>Ascomycota</taxon>
        <taxon>Pezizomycotina</taxon>
        <taxon>Leotiomycetes</taxon>
        <taxon>Helotiales</taxon>
        <taxon>Ploettnerulaceae</taxon>
        <taxon>Cadophora</taxon>
    </lineage>
</organism>
<dbReference type="InterPro" id="IPR013761">
    <property type="entry name" value="SAM/pointed_sf"/>
</dbReference>
<accession>A0A8H7TA51</accession>
<name>A0A8H7TA51_9HELO</name>
<protein>
    <recommendedName>
        <fullName evidence="1">SAM domain-containing protein</fullName>
    </recommendedName>
</protein>
<evidence type="ECO:0000313" key="3">
    <source>
        <dbReference type="Proteomes" id="UP000664132"/>
    </source>
</evidence>
<dbReference type="EMBL" id="JAFJYH010000203">
    <property type="protein sequence ID" value="KAG4415927.1"/>
    <property type="molecule type" value="Genomic_DNA"/>
</dbReference>
<dbReference type="AlphaFoldDB" id="A0A8H7TA51"/>
<sequence>MASELENVLTRLGLQEYTWLFQNAGFDTWEALTKITESQLAALKIKLGHRRKLQREIARSRAWPDDDPLWMNSDRDQRIQEWQEQGRQ</sequence>
<comment type="caution">
    <text evidence="2">The sequence shown here is derived from an EMBL/GenBank/DDBJ whole genome shotgun (WGS) entry which is preliminary data.</text>
</comment>
<dbReference type="InterPro" id="IPR001660">
    <property type="entry name" value="SAM"/>
</dbReference>
<gene>
    <name evidence="2" type="ORF">IFR04_010945</name>
</gene>
<dbReference type="SUPFAM" id="SSF47769">
    <property type="entry name" value="SAM/Pointed domain"/>
    <property type="match status" value="1"/>
</dbReference>